<evidence type="ECO:0000313" key="1">
    <source>
        <dbReference type="EnsemblMetazoa" id="PPA08689.1"/>
    </source>
</evidence>
<dbReference type="InterPro" id="IPR036444">
    <property type="entry name" value="PLipase_A2_dom_sf"/>
</dbReference>
<dbReference type="InterPro" id="IPR053322">
    <property type="entry name" value="PLA2-like"/>
</dbReference>
<organism evidence="1 2">
    <name type="scientific">Pristionchus pacificus</name>
    <name type="common">Parasitic nematode worm</name>
    <dbReference type="NCBI Taxonomy" id="54126"/>
    <lineage>
        <taxon>Eukaryota</taxon>
        <taxon>Metazoa</taxon>
        <taxon>Ecdysozoa</taxon>
        <taxon>Nematoda</taxon>
        <taxon>Chromadorea</taxon>
        <taxon>Rhabditida</taxon>
        <taxon>Rhabditina</taxon>
        <taxon>Diplogasteromorpha</taxon>
        <taxon>Diplogasteroidea</taxon>
        <taxon>Neodiplogasteridae</taxon>
        <taxon>Pristionchus</taxon>
    </lineage>
</organism>
<proteinExistence type="predicted"/>
<keyword evidence="2" id="KW-1185">Reference proteome</keyword>
<evidence type="ECO:0000313" key="2">
    <source>
        <dbReference type="Proteomes" id="UP000005239"/>
    </source>
</evidence>
<dbReference type="GO" id="GO:0006644">
    <property type="term" value="P:phospholipid metabolic process"/>
    <property type="evidence" value="ECO:0007669"/>
    <property type="project" value="InterPro"/>
</dbReference>
<reference evidence="2" key="1">
    <citation type="journal article" date="2008" name="Nat. Genet.">
        <title>The Pristionchus pacificus genome provides a unique perspective on nematode lifestyle and parasitism.</title>
        <authorList>
            <person name="Dieterich C."/>
            <person name="Clifton S.W."/>
            <person name="Schuster L.N."/>
            <person name="Chinwalla A."/>
            <person name="Delehaunty K."/>
            <person name="Dinkelacker I."/>
            <person name="Fulton L."/>
            <person name="Fulton R."/>
            <person name="Godfrey J."/>
            <person name="Minx P."/>
            <person name="Mitreva M."/>
            <person name="Roeseler W."/>
            <person name="Tian H."/>
            <person name="Witte H."/>
            <person name="Yang S.P."/>
            <person name="Wilson R.K."/>
            <person name="Sommer R.J."/>
        </authorList>
    </citation>
    <scope>NUCLEOTIDE SEQUENCE [LARGE SCALE GENOMIC DNA]</scope>
    <source>
        <strain evidence="2">PS312</strain>
    </source>
</reference>
<reference evidence="1" key="2">
    <citation type="submission" date="2022-06" db="UniProtKB">
        <authorList>
            <consortium name="EnsemblMetazoa"/>
        </authorList>
    </citation>
    <scope>IDENTIFICATION</scope>
    <source>
        <strain evidence="1">PS312</strain>
    </source>
</reference>
<dbReference type="Proteomes" id="UP000005239">
    <property type="component" value="Unassembled WGS sequence"/>
</dbReference>
<dbReference type="GO" id="GO:0004623">
    <property type="term" value="F:phospholipase A2 activity"/>
    <property type="evidence" value="ECO:0007669"/>
    <property type="project" value="InterPro"/>
</dbReference>
<dbReference type="PANTHER" id="PTHR34228">
    <property type="entry name" value="PROTEIN CBG09474-RELATED"/>
    <property type="match status" value="1"/>
</dbReference>
<dbReference type="GO" id="GO:0050482">
    <property type="term" value="P:arachidonate secretion"/>
    <property type="evidence" value="ECO:0007669"/>
    <property type="project" value="InterPro"/>
</dbReference>
<dbReference type="EnsemblMetazoa" id="PPA08689.1">
    <property type="protein sequence ID" value="PPA08689.1"/>
    <property type="gene ID" value="WBGene00098243"/>
</dbReference>
<gene>
    <name evidence="1" type="primary">WBGene00098243</name>
</gene>
<name>A0A2A6C7U6_PRIPA</name>
<dbReference type="SUPFAM" id="SSF48619">
    <property type="entry name" value="Phospholipase A2, PLA2"/>
    <property type="match status" value="1"/>
</dbReference>
<accession>A0A2A6C7U6</accession>
<dbReference type="AlphaFoldDB" id="A0A2A6C7U6"/>
<dbReference type="PANTHER" id="PTHR34228:SF5">
    <property type="entry name" value="PHOSPHOLIPASE A(2)-RELATED"/>
    <property type="match status" value="1"/>
</dbReference>
<accession>A0A8R1Y7B4</accession>
<sequence>TTLVSSIRSVCCSTPRWFECGGTRESEDIAWFFIWHGCRDSLLKVNRCCKQHDACYLKGTQDFKRNPNYTDKDHLDGFALCNRQFDDCLYPHVSLIPVANSPIDHMCNAIYAVISLVVWGLAPYAYVPEYQG</sequence>
<protein>
    <submittedName>
        <fullName evidence="1">Uncharacterized protein</fullName>
    </submittedName>
</protein>